<name>A0A084W8V7_ANOSI</name>
<accession>A0A084W8V7</accession>
<dbReference type="VEuPathDB" id="VectorBase:ASIC014558"/>
<protein>
    <submittedName>
        <fullName evidence="2 3">Pancreatic triacylglycerol lipase</fullName>
    </submittedName>
</protein>
<keyword evidence="4" id="KW-1185">Reference proteome</keyword>
<proteinExistence type="predicted"/>
<reference evidence="2 4" key="1">
    <citation type="journal article" date="2014" name="BMC Genomics">
        <title>Genome sequence of Anopheles sinensis provides insight into genetics basis of mosquito competence for malaria parasites.</title>
        <authorList>
            <person name="Zhou D."/>
            <person name="Zhang D."/>
            <person name="Ding G."/>
            <person name="Shi L."/>
            <person name="Hou Q."/>
            <person name="Ye Y."/>
            <person name="Xu Y."/>
            <person name="Zhou H."/>
            <person name="Xiong C."/>
            <person name="Li S."/>
            <person name="Yu J."/>
            <person name="Hong S."/>
            <person name="Yu X."/>
            <person name="Zou P."/>
            <person name="Chen C."/>
            <person name="Chang X."/>
            <person name="Wang W."/>
            <person name="Lv Y."/>
            <person name="Sun Y."/>
            <person name="Ma L."/>
            <person name="Shen B."/>
            <person name="Zhu C."/>
        </authorList>
    </citation>
    <scope>NUCLEOTIDE SEQUENCE [LARGE SCALE GENOMIC DNA]</scope>
</reference>
<evidence type="ECO:0000313" key="2">
    <source>
        <dbReference type="EMBL" id="KFB46651.1"/>
    </source>
</evidence>
<feature type="region of interest" description="Disordered" evidence="1">
    <location>
        <begin position="42"/>
        <end position="80"/>
    </location>
</feature>
<dbReference type="EMBL" id="KE525319">
    <property type="protein sequence ID" value="KFB46651.1"/>
    <property type="molecule type" value="Genomic_DNA"/>
</dbReference>
<dbReference type="Proteomes" id="UP000030765">
    <property type="component" value="Unassembled WGS sequence"/>
</dbReference>
<dbReference type="EMBL" id="ATLV01021518">
    <property type="status" value="NOT_ANNOTATED_CDS"/>
    <property type="molecule type" value="Genomic_DNA"/>
</dbReference>
<evidence type="ECO:0000313" key="3">
    <source>
        <dbReference type="EnsemblMetazoa" id="ASIC014558-PA"/>
    </source>
</evidence>
<organism evidence="2">
    <name type="scientific">Anopheles sinensis</name>
    <name type="common">Mosquito</name>
    <dbReference type="NCBI Taxonomy" id="74873"/>
    <lineage>
        <taxon>Eukaryota</taxon>
        <taxon>Metazoa</taxon>
        <taxon>Ecdysozoa</taxon>
        <taxon>Arthropoda</taxon>
        <taxon>Hexapoda</taxon>
        <taxon>Insecta</taxon>
        <taxon>Pterygota</taxon>
        <taxon>Neoptera</taxon>
        <taxon>Endopterygota</taxon>
        <taxon>Diptera</taxon>
        <taxon>Nematocera</taxon>
        <taxon>Culicoidea</taxon>
        <taxon>Culicidae</taxon>
        <taxon>Anophelinae</taxon>
        <taxon>Anopheles</taxon>
    </lineage>
</organism>
<evidence type="ECO:0000256" key="1">
    <source>
        <dbReference type="SAM" id="MobiDB-lite"/>
    </source>
</evidence>
<gene>
    <name evidence="2" type="ORF">ZHAS_00014558</name>
</gene>
<dbReference type="AlphaFoldDB" id="A0A084W8V7"/>
<feature type="compositionally biased region" description="Basic and acidic residues" evidence="1">
    <location>
        <begin position="64"/>
        <end position="80"/>
    </location>
</feature>
<reference evidence="3" key="2">
    <citation type="submission" date="2020-05" db="UniProtKB">
        <authorList>
            <consortium name="EnsemblMetazoa"/>
        </authorList>
    </citation>
    <scope>IDENTIFICATION</scope>
</reference>
<sequence length="80" mass="8675">MVCGMMVTHGAFGSAVYSESQAQISTKNGTPAARDKLALQLDTGKAQPRLRTRHRSSVDVSDSESSKHETFPPSRQKDVV</sequence>
<evidence type="ECO:0000313" key="4">
    <source>
        <dbReference type="Proteomes" id="UP000030765"/>
    </source>
</evidence>
<dbReference type="EnsemblMetazoa" id="ASIC014558-RA">
    <property type="protein sequence ID" value="ASIC014558-PA"/>
    <property type="gene ID" value="ASIC014558"/>
</dbReference>